<proteinExistence type="predicted"/>
<gene>
    <name evidence="4 5 6" type="primary">LOC118478788</name>
</gene>
<feature type="compositionally biased region" description="Low complexity" evidence="1">
    <location>
        <begin position="384"/>
        <end position="409"/>
    </location>
</feature>
<evidence type="ECO:0000313" key="4">
    <source>
        <dbReference type="RefSeq" id="XP_035828914.1"/>
    </source>
</evidence>
<keyword evidence="2" id="KW-0812">Transmembrane</keyword>
<protein>
    <submittedName>
        <fullName evidence="4 5">Striated muscle-specific serine/threonine-protein kinase-like</fullName>
    </submittedName>
</protein>
<feature type="transmembrane region" description="Helical" evidence="2">
    <location>
        <begin position="532"/>
        <end position="552"/>
    </location>
</feature>
<organism evidence="3 4">
    <name type="scientific">Aplysia californica</name>
    <name type="common">California sea hare</name>
    <dbReference type="NCBI Taxonomy" id="6500"/>
    <lineage>
        <taxon>Eukaryota</taxon>
        <taxon>Metazoa</taxon>
        <taxon>Spiralia</taxon>
        <taxon>Lophotrochozoa</taxon>
        <taxon>Mollusca</taxon>
        <taxon>Gastropoda</taxon>
        <taxon>Heterobranchia</taxon>
        <taxon>Euthyneura</taxon>
        <taxon>Tectipleura</taxon>
        <taxon>Aplysiida</taxon>
        <taxon>Aplysioidea</taxon>
        <taxon>Aplysiidae</taxon>
        <taxon>Aplysia</taxon>
    </lineage>
</organism>
<dbReference type="GeneID" id="118478788"/>
<name>A0ABM1W2M1_APLCA</name>
<feature type="compositionally biased region" description="Low complexity" evidence="1">
    <location>
        <begin position="303"/>
        <end position="333"/>
    </location>
</feature>
<feature type="region of interest" description="Disordered" evidence="1">
    <location>
        <begin position="102"/>
        <end position="122"/>
    </location>
</feature>
<reference evidence="4 5" key="1">
    <citation type="submission" date="2025-05" db="UniProtKB">
        <authorList>
            <consortium name="RefSeq"/>
        </authorList>
    </citation>
    <scope>IDENTIFICATION</scope>
</reference>
<evidence type="ECO:0000313" key="3">
    <source>
        <dbReference type="Proteomes" id="UP000694888"/>
    </source>
</evidence>
<feature type="compositionally biased region" description="Gly residues" evidence="1">
    <location>
        <begin position="430"/>
        <end position="445"/>
    </location>
</feature>
<feature type="region of interest" description="Disordered" evidence="1">
    <location>
        <begin position="289"/>
        <end position="450"/>
    </location>
</feature>
<sequence>MTLEGRGKYIRQSWQCADRRESPTPAFLEAGSRQLQGVVVEAQTCGPTGRTTATTTTAPTTMVFMPYGAEMKSSSSDGDISLTVQAPGLSSLPARTRDSGFGASISSENDAVPPATSDFSSSYENVTSFCSPPSPVEERRFVEPEGLCLAGSRGLQGNINIPQRPSFPNAPPVAPKPKKKPPVPPPKPPVPPPKPKPAVKKKPKMKSVNFKDDVDIVPAEPFLGMQTVLEELSCELKEGNENSFVYPEVELKSTSFVQAETCCQPPKPHEADACTLETAEEVETKFPNSFVATKRKRNASPFPRSLTSPGGLGGTPTSLRSSSPAPSAFSKPRGGVNSPKKEQDESEDGVTSFRTGATREGRPRAPVIGSERSPFVRPSPVQKSFARSSTCSDASSASSASSSSSVSASTPLLVKTQQMGSVDVSPCRAGVGGRGAGRGGGGGGRDSPMMPLSPSCCSVGSSSSAVSSSSSSSSGSLLVAPNFESGIVGCGVGHQAVPEVPGYEDVGSSSTWCEKCPQGKCQTVYLHLPGRFHSVVVVFVVAVVVAFVVVVVDCDAVVESCLCQIPCSLHFPG</sequence>
<evidence type="ECO:0000256" key="1">
    <source>
        <dbReference type="SAM" id="MobiDB-lite"/>
    </source>
</evidence>
<evidence type="ECO:0000313" key="5">
    <source>
        <dbReference type="RefSeq" id="XP_035828915.1"/>
    </source>
</evidence>
<keyword evidence="2" id="KW-0472">Membrane</keyword>
<keyword evidence="3" id="KW-1185">Reference proteome</keyword>
<keyword evidence="2" id="KW-1133">Transmembrane helix</keyword>
<feature type="compositionally biased region" description="Pro residues" evidence="1">
    <location>
        <begin position="182"/>
        <end position="196"/>
    </location>
</feature>
<dbReference type="Proteomes" id="UP000694888">
    <property type="component" value="Unplaced"/>
</dbReference>
<dbReference type="RefSeq" id="XP_035828915.1">
    <property type="nucleotide sequence ID" value="XM_035973022.1"/>
</dbReference>
<dbReference type="RefSeq" id="XP_035828916.1">
    <property type="nucleotide sequence ID" value="XM_035973023.1"/>
</dbReference>
<accession>A0ABM1W2M1</accession>
<evidence type="ECO:0000256" key="2">
    <source>
        <dbReference type="SAM" id="Phobius"/>
    </source>
</evidence>
<feature type="region of interest" description="Disordered" evidence="1">
    <location>
        <begin position="157"/>
        <end position="207"/>
    </location>
</feature>
<evidence type="ECO:0000313" key="6">
    <source>
        <dbReference type="RefSeq" id="XP_035828916.1"/>
    </source>
</evidence>
<dbReference type="RefSeq" id="XP_035828914.1">
    <property type="nucleotide sequence ID" value="XM_035973021.1"/>
</dbReference>